<keyword evidence="3" id="KW-0862">Zinc</keyword>
<dbReference type="Gene3D" id="3.10.620.30">
    <property type="match status" value="1"/>
</dbReference>
<dbReference type="GeneID" id="30147273"/>
<dbReference type="AlphaFoldDB" id="A0A1E3QPK4"/>
<evidence type="ECO:0000313" key="7">
    <source>
        <dbReference type="EMBL" id="ODQ78907.1"/>
    </source>
</evidence>
<dbReference type="GO" id="GO:0000224">
    <property type="term" value="F:peptide-N4-(N-acetyl-beta-glucosaminyl)asparagine amidase activity"/>
    <property type="evidence" value="ECO:0007669"/>
    <property type="project" value="EnsemblFungi"/>
</dbReference>
<dbReference type="RefSeq" id="XP_018984235.1">
    <property type="nucleotide sequence ID" value="XM_019129420.1"/>
</dbReference>
<keyword evidence="2" id="KW-0479">Metal-binding</keyword>
<evidence type="ECO:0000256" key="2">
    <source>
        <dbReference type="ARBA" id="ARBA00022723"/>
    </source>
</evidence>
<dbReference type="GO" id="GO:0005829">
    <property type="term" value="C:cytosol"/>
    <property type="evidence" value="ECO:0007669"/>
    <property type="project" value="EnsemblFungi"/>
</dbReference>
<feature type="compositionally biased region" description="Basic and acidic residues" evidence="5">
    <location>
        <begin position="315"/>
        <end position="338"/>
    </location>
</feature>
<evidence type="ECO:0000256" key="1">
    <source>
        <dbReference type="ARBA" id="ARBA00009390"/>
    </source>
</evidence>
<feature type="region of interest" description="Disordered" evidence="5">
    <location>
        <begin position="312"/>
        <end position="338"/>
    </location>
</feature>
<organism evidence="7 8">
    <name type="scientific">Babjeviella inositovora NRRL Y-12698</name>
    <dbReference type="NCBI Taxonomy" id="984486"/>
    <lineage>
        <taxon>Eukaryota</taxon>
        <taxon>Fungi</taxon>
        <taxon>Dikarya</taxon>
        <taxon>Ascomycota</taxon>
        <taxon>Saccharomycotina</taxon>
        <taxon>Pichiomycetes</taxon>
        <taxon>Serinales incertae sedis</taxon>
        <taxon>Babjeviella</taxon>
    </lineage>
</organism>
<evidence type="ECO:0000259" key="6">
    <source>
        <dbReference type="SMART" id="SM00460"/>
    </source>
</evidence>
<keyword evidence="8" id="KW-1185">Reference proteome</keyword>
<dbReference type="OrthoDB" id="409136at2759"/>
<protein>
    <recommendedName>
        <fullName evidence="4">Peptide:N-glycanase 1</fullName>
    </recommendedName>
</protein>
<name>A0A1E3QPK4_9ASCO</name>
<sequence>MREYQVLALELAPVLRQAPPFIAQVHRLLGIVEVYSRDDLKAGALEFIPMERILKNALELEKASTASLGHQDYVVKALLAWFKNDFFQWVNKPECLLCHNTDQAKITSLGATKSSEEEHRRAQATTTEIYKCQQCHSTYRYPRNNDPLVVLEQHNGRCGEWCNGFMALLHAMEIPARYIWNAEDHVWCEYYSASQKRWIHLDSCENAFDEPLLYARGWGKKMSFVFAVSETLIVDVSAKYIDPEHQIPKQSKCDVRLLGKCVRMFNAGKWLAYNAKLTDLFLDYEEARLDEFYTKVLRPHYEEVAQLKGPSVATKTEELKPRETGAGEWTELRGESGK</sequence>
<evidence type="ECO:0000256" key="3">
    <source>
        <dbReference type="ARBA" id="ARBA00022833"/>
    </source>
</evidence>
<comment type="similarity">
    <text evidence="1">Belongs to the transglutaminase-like superfamily. PNGase family.</text>
</comment>
<reference evidence="8" key="1">
    <citation type="submission" date="2016-05" db="EMBL/GenBank/DDBJ databases">
        <title>Comparative genomics of biotechnologically important yeasts.</title>
        <authorList>
            <consortium name="DOE Joint Genome Institute"/>
            <person name="Riley R."/>
            <person name="Haridas S."/>
            <person name="Wolfe K.H."/>
            <person name="Lopes M.R."/>
            <person name="Hittinger C.T."/>
            <person name="Goker M."/>
            <person name="Salamov A."/>
            <person name="Wisecaver J."/>
            <person name="Long T.M."/>
            <person name="Aerts A.L."/>
            <person name="Barry K."/>
            <person name="Choi C."/>
            <person name="Clum A."/>
            <person name="Coughlan A.Y."/>
            <person name="Deshpande S."/>
            <person name="Douglass A.P."/>
            <person name="Hanson S.J."/>
            <person name="Klenk H.-P."/>
            <person name="Labutti K."/>
            <person name="Lapidus A."/>
            <person name="Lindquist E."/>
            <person name="Lipzen A."/>
            <person name="Meier-Kolthoff J.P."/>
            <person name="Ohm R.A."/>
            <person name="Otillar R.P."/>
            <person name="Pangilinan J."/>
            <person name="Peng Y."/>
            <person name="Rokas A."/>
            <person name="Rosa C.A."/>
            <person name="Scheuner C."/>
            <person name="Sibirny A.A."/>
            <person name="Slot J.C."/>
            <person name="Stielow J.B."/>
            <person name="Sun H."/>
            <person name="Kurtzman C.P."/>
            <person name="Blackwell M."/>
            <person name="Grigoriev I.V."/>
            <person name="Jeffries T.W."/>
        </authorList>
    </citation>
    <scope>NUCLEOTIDE SEQUENCE [LARGE SCALE GENOMIC DNA]</scope>
    <source>
        <strain evidence="8">NRRL Y-12698</strain>
    </source>
</reference>
<dbReference type="Pfam" id="PF01841">
    <property type="entry name" value="Transglut_core"/>
    <property type="match status" value="1"/>
</dbReference>
<dbReference type="Proteomes" id="UP000094336">
    <property type="component" value="Unassembled WGS sequence"/>
</dbReference>
<evidence type="ECO:0000313" key="8">
    <source>
        <dbReference type="Proteomes" id="UP000094336"/>
    </source>
</evidence>
<dbReference type="SUPFAM" id="SSF54001">
    <property type="entry name" value="Cysteine proteinases"/>
    <property type="match status" value="1"/>
</dbReference>
<dbReference type="GO" id="GO:0120125">
    <property type="term" value="C:PNGase complex"/>
    <property type="evidence" value="ECO:0007669"/>
    <property type="project" value="EnsemblFungi"/>
</dbReference>
<dbReference type="GO" id="GO:0097466">
    <property type="term" value="P:ubiquitin-dependent glycoprotein ERAD pathway"/>
    <property type="evidence" value="ECO:0007669"/>
    <property type="project" value="EnsemblFungi"/>
</dbReference>
<dbReference type="PANTHER" id="PTHR12143:SF19">
    <property type="entry name" value="PEPTIDE-N(4)-(N-ACETYL-BETA-GLUCOSAMINYL)ASPARAGINE AMIDASE"/>
    <property type="match status" value="1"/>
</dbReference>
<dbReference type="GO" id="GO:0006515">
    <property type="term" value="P:protein quality control for misfolded or incompletely synthesized proteins"/>
    <property type="evidence" value="ECO:0007669"/>
    <property type="project" value="EnsemblFungi"/>
</dbReference>
<dbReference type="SMART" id="SM00460">
    <property type="entry name" value="TGc"/>
    <property type="match status" value="1"/>
</dbReference>
<dbReference type="PANTHER" id="PTHR12143">
    <property type="entry name" value="PEPTIDE N-GLYCANASE PNGASE -RELATED"/>
    <property type="match status" value="1"/>
</dbReference>
<dbReference type="EMBL" id="KV454434">
    <property type="protein sequence ID" value="ODQ78907.1"/>
    <property type="molecule type" value="Genomic_DNA"/>
</dbReference>
<gene>
    <name evidence="7" type="ORF">BABINDRAFT_162571</name>
</gene>
<evidence type="ECO:0000256" key="4">
    <source>
        <dbReference type="ARBA" id="ARBA00032858"/>
    </source>
</evidence>
<dbReference type="STRING" id="984486.A0A1E3QPK4"/>
<dbReference type="GO" id="GO:0046872">
    <property type="term" value="F:metal ion binding"/>
    <property type="evidence" value="ECO:0007669"/>
    <property type="project" value="UniProtKB-KW"/>
</dbReference>
<evidence type="ECO:0000256" key="5">
    <source>
        <dbReference type="SAM" id="MobiDB-lite"/>
    </source>
</evidence>
<dbReference type="GO" id="GO:0005634">
    <property type="term" value="C:nucleus"/>
    <property type="evidence" value="ECO:0007669"/>
    <property type="project" value="EnsemblFungi"/>
</dbReference>
<dbReference type="InterPro" id="IPR050883">
    <property type="entry name" value="PNGase"/>
</dbReference>
<accession>A0A1E3QPK4</accession>
<feature type="domain" description="Transglutaminase-like" evidence="6">
    <location>
        <begin position="150"/>
        <end position="205"/>
    </location>
</feature>
<dbReference type="Gene3D" id="2.20.25.10">
    <property type="match status" value="1"/>
</dbReference>
<dbReference type="InterPro" id="IPR002931">
    <property type="entry name" value="Transglutaminase-like"/>
</dbReference>
<dbReference type="InterPro" id="IPR038765">
    <property type="entry name" value="Papain-like_cys_pep_sf"/>
</dbReference>
<proteinExistence type="inferred from homology"/>